<dbReference type="InterPro" id="IPR038503">
    <property type="entry name" value="SpoIIIAH_sf"/>
</dbReference>
<evidence type="ECO:0008006" key="5">
    <source>
        <dbReference type="Google" id="ProtNLM"/>
    </source>
</evidence>
<organism evidence="3 4">
    <name type="scientific">Cohnella faecalis</name>
    <dbReference type="NCBI Taxonomy" id="2315694"/>
    <lineage>
        <taxon>Bacteria</taxon>
        <taxon>Bacillati</taxon>
        <taxon>Bacillota</taxon>
        <taxon>Bacilli</taxon>
        <taxon>Bacillales</taxon>
        <taxon>Paenibacillaceae</taxon>
        <taxon>Cohnella</taxon>
    </lineage>
</organism>
<keyword evidence="2" id="KW-0472">Membrane</keyword>
<keyword evidence="2" id="KW-1133">Transmembrane helix</keyword>
<feature type="compositionally biased region" description="Low complexity" evidence="1">
    <location>
        <begin position="49"/>
        <end position="79"/>
    </location>
</feature>
<feature type="transmembrane region" description="Helical" evidence="2">
    <location>
        <begin position="7"/>
        <end position="26"/>
    </location>
</feature>
<keyword evidence="4" id="KW-1185">Reference proteome</keyword>
<dbReference type="EMBL" id="QXJM01000048">
    <property type="protein sequence ID" value="RIE00731.1"/>
    <property type="molecule type" value="Genomic_DNA"/>
</dbReference>
<feature type="compositionally biased region" description="Polar residues" evidence="1">
    <location>
        <begin position="31"/>
        <end position="48"/>
    </location>
</feature>
<evidence type="ECO:0000256" key="2">
    <source>
        <dbReference type="SAM" id="Phobius"/>
    </source>
</evidence>
<dbReference type="Gene3D" id="1.10.287.4300">
    <property type="entry name" value="Stage III sporulation protein AH-like"/>
    <property type="match status" value="1"/>
</dbReference>
<evidence type="ECO:0000313" key="3">
    <source>
        <dbReference type="EMBL" id="RIE00731.1"/>
    </source>
</evidence>
<keyword evidence="2" id="KW-0812">Transmembrane</keyword>
<accession>A0A398CM56</accession>
<proteinExistence type="predicted"/>
<dbReference type="InterPro" id="IPR024232">
    <property type="entry name" value="SpoIIIAH"/>
</dbReference>
<dbReference type="Pfam" id="PF12685">
    <property type="entry name" value="SpoIIIAH"/>
    <property type="match status" value="1"/>
</dbReference>
<sequence>MNNKRQTIWLVSMLSLMVILSAYYLFTEDVSPSQNASGTKSQAEQTDATKTSGTTVDGVTVTEVDSQEGTESTGTTAGGESDGKAQGEASGAAATGDSTDASQKKDEAVIKKLGSEYFDKLQMEQNERFSKLHEQYLAVIADTKSNTPEEATMAAEESMRLEDLDARMTSLEDKLLLDYGNAVVTQDENNFSVVVEAEKLEKKQAVSIVSLALKELNVTPDRVTVQFVAPQ</sequence>
<protein>
    <recommendedName>
        <fullName evidence="5">SpoIIIAH-like family protein</fullName>
    </recommendedName>
</protein>
<reference evidence="3 4" key="1">
    <citation type="submission" date="2018-09" db="EMBL/GenBank/DDBJ databases">
        <title>Cohnella cavernae sp. nov., isolated from a karst cave.</title>
        <authorList>
            <person name="Zhu H."/>
        </authorList>
    </citation>
    <scope>NUCLEOTIDE SEQUENCE [LARGE SCALE GENOMIC DNA]</scope>
    <source>
        <strain evidence="3 4">K2E09-144</strain>
    </source>
</reference>
<gene>
    <name evidence="3" type="ORF">D3H35_26410</name>
</gene>
<feature type="region of interest" description="Disordered" evidence="1">
    <location>
        <begin position="31"/>
        <end position="104"/>
    </location>
</feature>
<name>A0A398CM56_9BACL</name>
<dbReference type="RefSeq" id="WP_119152126.1">
    <property type="nucleotide sequence ID" value="NZ_JBHSOV010000011.1"/>
</dbReference>
<evidence type="ECO:0000313" key="4">
    <source>
        <dbReference type="Proteomes" id="UP000266340"/>
    </source>
</evidence>
<comment type="caution">
    <text evidence="3">The sequence shown here is derived from an EMBL/GenBank/DDBJ whole genome shotgun (WGS) entry which is preliminary data.</text>
</comment>
<evidence type="ECO:0000256" key="1">
    <source>
        <dbReference type="SAM" id="MobiDB-lite"/>
    </source>
</evidence>
<dbReference type="AlphaFoldDB" id="A0A398CM56"/>
<dbReference type="Proteomes" id="UP000266340">
    <property type="component" value="Unassembled WGS sequence"/>
</dbReference>
<dbReference type="OrthoDB" id="2665883at2"/>